<evidence type="ECO:0000313" key="9">
    <source>
        <dbReference type="Proteomes" id="UP000266841"/>
    </source>
</evidence>
<evidence type="ECO:0000256" key="1">
    <source>
        <dbReference type="ARBA" id="ARBA00022688"/>
    </source>
</evidence>
<feature type="compositionally biased region" description="Basic and acidic residues" evidence="7">
    <location>
        <begin position="80"/>
        <end position="93"/>
    </location>
</feature>
<keyword evidence="1" id="KW-0831">Ubiquinone biosynthesis</keyword>
<sequence length="772" mass="83533">MSEDGAIKNEQQTISPDELIELVRAVKFAHHDMSMKKVHLEITTVMPASNPSYEFLQDVKLNDVKKVWKKALKAGPPPSEDDKAHEPKTDRSKVATTARESQDDDVPPPQSPDGVIRFYTVGDGSVKTLAQNYSKSHAEAAARQSEESHAELERERGKYTSFFLNVPADMSGQRPHQALINYNRGNKGGKKVTSKKKTTVDLGDGRDVFKIQMAAPVEGMDDVPTPMLLYNKDRTARTFLHPPSGSGDEEDDGYQRIRRMIRDGGASGVLGSSGGTKAYFHGFVSNNASGPDVVSIDTSYLCPTQDCGSIRYGLARSCRPCLRSFSSPAEPFYGSPRPVSARYDEWSGKKSTGLTAPALPPLSPLQRIATFVHSSVTALSDPTRADAVAAVGEVTGAFALSRIRAGMERDDAGRRILRDRPVVDEAVAERARLLLRQRRDDSSDSNVAFSNPVNSGRQRGVTFGAAYAHFLESHGFNPEERSPIRFVEDPGLAYWLELMQTGLPLAALSATGGALGASGLSSEERTALRTVYIPWALKVGTRMKTNALMCTYYEEELETDLDALRERLGIEPAPTYDGLPQRSERGGAGGGSSSSTACRTTSKRQIGDTDTPKNKHPPATAALAASSALFHPGANLEGGRWECSHLELGIIGEIQRRQRQPTQCFLTMASITKGGGGEVDLETGLPPYLSATSSINLPAPSAPPAEAFQHRSLPQAVAIDSGTDECFVALEPIDPVITSAAINKEVDRLIHKDGRMTVKVTRTSLKPNGGRE</sequence>
<dbReference type="OrthoDB" id="4249at2759"/>
<feature type="region of interest" description="Disordered" evidence="7">
    <location>
        <begin position="72"/>
        <end position="114"/>
    </location>
</feature>
<keyword evidence="2" id="KW-0999">Mitochondrion inner membrane</keyword>
<name>K0SUK2_THAOC</name>
<dbReference type="InterPro" id="IPR027540">
    <property type="entry name" value="Coq4_euk"/>
</dbReference>
<dbReference type="InterPro" id="IPR007715">
    <property type="entry name" value="Coq4"/>
</dbReference>
<dbReference type="PANTHER" id="PTHR12922:SF7">
    <property type="entry name" value="UBIQUINONE BIOSYNTHESIS PROTEIN COQ4 HOMOLOG, MITOCHONDRIAL"/>
    <property type="match status" value="1"/>
</dbReference>
<dbReference type="HAMAP" id="MF_03111">
    <property type="entry name" value="Coq4"/>
    <property type="match status" value="1"/>
</dbReference>
<protein>
    <recommendedName>
        <fullName evidence="6">4-hydroxy-3-methoxy-5-polyprenylbenzoate decarboxylase</fullName>
    </recommendedName>
</protein>
<dbReference type="AlphaFoldDB" id="K0SUK2"/>
<dbReference type="PANTHER" id="PTHR12922">
    <property type="entry name" value="UBIQUINONE BIOSYNTHESIS PROTEIN"/>
    <property type="match status" value="1"/>
</dbReference>
<comment type="caution">
    <text evidence="8">The sequence shown here is derived from an EMBL/GenBank/DDBJ whole genome shotgun (WGS) entry which is preliminary data.</text>
</comment>
<feature type="region of interest" description="Disordered" evidence="7">
    <location>
        <begin position="572"/>
        <end position="619"/>
    </location>
</feature>
<gene>
    <name evidence="8" type="ORF">THAOC_08586</name>
</gene>
<dbReference type="GO" id="GO:0005743">
    <property type="term" value="C:mitochondrial inner membrane"/>
    <property type="evidence" value="ECO:0007669"/>
    <property type="project" value="InterPro"/>
</dbReference>
<keyword evidence="4" id="KW-0472">Membrane</keyword>
<dbReference type="eggNOG" id="KOG3244">
    <property type="taxonomic scope" value="Eukaryota"/>
</dbReference>
<dbReference type="EMBL" id="AGNL01009080">
    <property type="protein sequence ID" value="EJK70083.1"/>
    <property type="molecule type" value="Genomic_DNA"/>
</dbReference>
<keyword evidence="3" id="KW-0496">Mitochondrion</keyword>
<feature type="non-terminal residue" evidence="8">
    <location>
        <position position="772"/>
    </location>
</feature>
<evidence type="ECO:0000256" key="3">
    <source>
        <dbReference type="ARBA" id="ARBA00023128"/>
    </source>
</evidence>
<evidence type="ECO:0000256" key="7">
    <source>
        <dbReference type="SAM" id="MobiDB-lite"/>
    </source>
</evidence>
<evidence type="ECO:0000256" key="2">
    <source>
        <dbReference type="ARBA" id="ARBA00022792"/>
    </source>
</evidence>
<proteinExistence type="inferred from homology"/>
<dbReference type="GO" id="GO:0016829">
    <property type="term" value="F:lyase activity"/>
    <property type="evidence" value="ECO:0007669"/>
    <property type="project" value="UniProtKB-KW"/>
</dbReference>
<dbReference type="Proteomes" id="UP000266841">
    <property type="component" value="Unassembled WGS sequence"/>
</dbReference>
<dbReference type="GO" id="GO:0006744">
    <property type="term" value="P:ubiquinone biosynthetic process"/>
    <property type="evidence" value="ECO:0007669"/>
    <property type="project" value="UniProtKB-KW"/>
</dbReference>
<evidence type="ECO:0000256" key="6">
    <source>
        <dbReference type="ARBA" id="ARBA00081568"/>
    </source>
</evidence>
<dbReference type="Pfam" id="PF05019">
    <property type="entry name" value="Coq4"/>
    <property type="match status" value="2"/>
</dbReference>
<evidence type="ECO:0000313" key="8">
    <source>
        <dbReference type="EMBL" id="EJK70083.1"/>
    </source>
</evidence>
<evidence type="ECO:0000256" key="5">
    <source>
        <dbReference type="ARBA" id="ARBA00023239"/>
    </source>
</evidence>
<organism evidence="8 9">
    <name type="scientific">Thalassiosira oceanica</name>
    <name type="common">Marine diatom</name>
    <dbReference type="NCBI Taxonomy" id="159749"/>
    <lineage>
        <taxon>Eukaryota</taxon>
        <taxon>Sar</taxon>
        <taxon>Stramenopiles</taxon>
        <taxon>Ochrophyta</taxon>
        <taxon>Bacillariophyta</taxon>
        <taxon>Coscinodiscophyceae</taxon>
        <taxon>Thalassiosirophycidae</taxon>
        <taxon>Thalassiosirales</taxon>
        <taxon>Thalassiosiraceae</taxon>
        <taxon>Thalassiosira</taxon>
    </lineage>
</organism>
<reference evidence="8 9" key="1">
    <citation type="journal article" date="2012" name="Genome Biol.">
        <title>Genome and low-iron response of an oceanic diatom adapted to chronic iron limitation.</title>
        <authorList>
            <person name="Lommer M."/>
            <person name="Specht M."/>
            <person name="Roy A.S."/>
            <person name="Kraemer L."/>
            <person name="Andreson R."/>
            <person name="Gutowska M.A."/>
            <person name="Wolf J."/>
            <person name="Bergner S.V."/>
            <person name="Schilhabel M.B."/>
            <person name="Klostermeier U.C."/>
            <person name="Beiko R.G."/>
            <person name="Rosenstiel P."/>
            <person name="Hippler M."/>
            <person name="Laroche J."/>
        </authorList>
    </citation>
    <scope>NUCLEOTIDE SEQUENCE [LARGE SCALE GENOMIC DNA]</scope>
    <source>
        <strain evidence="8 9">CCMP1005</strain>
    </source>
</reference>
<accession>K0SUK2</accession>
<evidence type="ECO:0000256" key="4">
    <source>
        <dbReference type="ARBA" id="ARBA00023136"/>
    </source>
</evidence>
<keyword evidence="5" id="KW-0456">Lyase</keyword>
<keyword evidence="9" id="KW-1185">Reference proteome</keyword>